<comment type="similarity">
    <text evidence="1">Belongs to the ATP-dependent DNA ligase family.</text>
</comment>
<dbReference type="GO" id="GO:0003910">
    <property type="term" value="F:DNA ligase (ATP) activity"/>
    <property type="evidence" value="ECO:0007669"/>
    <property type="project" value="TreeGrafter"/>
</dbReference>
<name>A0A1W5D3L9_9LECA</name>
<dbReference type="PANTHER" id="PTHR45674">
    <property type="entry name" value="DNA LIGASE 1/3 FAMILY MEMBER"/>
    <property type="match status" value="1"/>
</dbReference>
<dbReference type="PANTHER" id="PTHR45674:SF9">
    <property type="entry name" value="DNA LIGASE 3"/>
    <property type="match status" value="1"/>
</dbReference>
<dbReference type="Gene3D" id="2.40.50.140">
    <property type="entry name" value="Nucleic acid-binding proteins"/>
    <property type="match status" value="1"/>
</dbReference>
<sequence>MKRGQTPESNSQATLSMVAILMSAAIGLVSEERGLSMRFPRFLKVRDDKSIEEASTSDFLAGLYRKQEQKMKETGVVGGDLPAVDGDLDEDD</sequence>
<dbReference type="SUPFAM" id="SSF50249">
    <property type="entry name" value="Nucleic acid-binding proteins"/>
    <property type="match status" value="1"/>
</dbReference>
<reference evidence="5" key="1">
    <citation type="submission" date="2017-03" db="EMBL/GenBank/DDBJ databases">
        <authorList>
            <person name="Sharma R."/>
            <person name="Thines M."/>
        </authorList>
    </citation>
    <scope>NUCLEOTIDE SEQUENCE [LARGE SCALE GENOMIC DNA]</scope>
</reference>
<proteinExistence type="inferred from homology"/>
<protein>
    <submittedName>
        <fullName evidence="4">Dna ligase 1</fullName>
    </submittedName>
</protein>
<evidence type="ECO:0000256" key="2">
    <source>
        <dbReference type="ARBA" id="ARBA00022598"/>
    </source>
</evidence>
<keyword evidence="2 4" id="KW-0436">Ligase</keyword>
<evidence type="ECO:0000313" key="4">
    <source>
        <dbReference type="EMBL" id="SLM37713.1"/>
    </source>
</evidence>
<evidence type="ECO:0000256" key="1">
    <source>
        <dbReference type="ARBA" id="ARBA00007572"/>
    </source>
</evidence>
<dbReference type="InterPro" id="IPR050191">
    <property type="entry name" value="ATP-dep_DNA_ligase"/>
</dbReference>
<accession>A0A1W5D3L9</accession>
<dbReference type="GO" id="GO:0005634">
    <property type="term" value="C:nucleus"/>
    <property type="evidence" value="ECO:0007669"/>
    <property type="project" value="TreeGrafter"/>
</dbReference>
<keyword evidence="3" id="KW-1133">Transmembrane helix</keyword>
<keyword evidence="3" id="KW-0812">Transmembrane</keyword>
<dbReference type="EMBL" id="FWEW01001848">
    <property type="protein sequence ID" value="SLM37713.1"/>
    <property type="molecule type" value="Genomic_DNA"/>
</dbReference>
<keyword evidence="3" id="KW-0472">Membrane</keyword>
<feature type="transmembrane region" description="Helical" evidence="3">
    <location>
        <begin position="12"/>
        <end position="29"/>
    </location>
</feature>
<dbReference type="InterPro" id="IPR012340">
    <property type="entry name" value="NA-bd_OB-fold"/>
</dbReference>
<dbReference type="AlphaFoldDB" id="A0A1W5D3L9"/>
<dbReference type="GO" id="GO:0006273">
    <property type="term" value="P:lagging strand elongation"/>
    <property type="evidence" value="ECO:0007669"/>
    <property type="project" value="TreeGrafter"/>
</dbReference>
<organism evidence="4 5">
    <name type="scientific">Lasallia pustulata</name>
    <dbReference type="NCBI Taxonomy" id="136370"/>
    <lineage>
        <taxon>Eukaryota</taxon>
        <taxon>Fungi</taxon>
        <taxon>Dikarya</taxon>
        <taxon>Ascomycota</taxon>
        <taxon>Pezizomycotina</taxon>
        <taxon>Lecanoromycetes</taxon>
        <taxon>OSLEUM clade</taxon>
        <taxon>Umbilicariomycetidae</taxon>
        <taxon>Umbilicariales</taxon>
        <taxon>Umbilicariaceae</taxon>
        <taxon>Lasallia</taxon>
    </lineage>
</organism>
<evidence type="ECO:0000313" key="5">
    <source>
        <dbReference type="Proteomes" id="UP000192927"/>
    </source>
</evidence>
<dbReference type="Proteomes" id="UP000192927">
    <property type="component" value="Unassembled WGS sequence"/>
</dbReference>
<evidence type="ECO:0000256" key="3">
    <source>
        <dbReference type="SAM" id="Phobius"/>
    </source>
</evidence>
<keyword evidence="5" id="KW-1185">Reference proteome</keyword>